<dbReference type="Proteomes" id="UP001230035">
    <property type="component" value="Unassembled WGS sequence"/>
</dbReference>
<dbReference type="EMBL" id="JASGBP010000007">
    <property type="protein sequence ID" value="MDI9257906.1"/>
    <property type="molecule type" value="Genomic_DNA"/>
</dbReference>
<dbReference type="Pfam" id="PF13858">
    <property type="entry name" value="DUF4199"/>
    <property type="match status" value="1"/>
</dbReference>
<evidence type="ECO:0000313" key="2">
    <source>
        <dbReference type="EMBL" id="MDI9257906.1"/>
    </source>
</evidence>
<evidence type="ECO:0000313" key="3">
    <source>
        <dbReference type="Proteomes" id="UP001230035"/>
    </source>
</evidence>
<organism evidence="2 3">
    <name type="scientific">Flavobacterium sedimenticola</name>
    <dbReference type="NCBI Taxonomy" id="3043286"/>
    <lineage>
        <taxon>Bacteria</taxon>
        <taxon>Pseudomonadati</taxon>
        <taxon>Bacteroidota</taxon>
        <taxon>Flavobacteriia</taxon>
        <taxon>Flavobacteriales</taxon>
        <taxon>Flavobacteriaceae</taxon>
        <taxon>Flavobacterium</taxon>
    </lineage>
</organism>
<dbReference type="InterPro" id="IPR025250">
    <property type="entry name" value="DUF4199"/>
</dbReference>
<gene>
    <name evidence="2" type="ORF">QHT84_10825</name>
</gene>
<name>A0ABT6XS35_9FLAO</name>
<dbReference type="RefSeq" id="WP_283239583.1">
    <property type="nucleotide sequence ID" value="NZ_JASGBP010000007.1"/>
</dbReference>
<proteinExistence type="predicted"/>
<accession>A0ABT6XS35</accession>
<keyword evidence="1" id="KW-0472">Membrane</keyword>
<keyword evidence="1" id="KW-0812">Transmembrane</keyword>
<feature type="transmembrane region" description="Helical" evidence="1">
    <location>
        <begin position="41"/>
        <end position="58"/>
    </location>
</feature>
<feature type="transmembrane region" description="Helical" evidence="1">
    <location>
        <begin position="147"/>
        <end position="166"/>
    </location>
</feature>
<sequence length="172" mass="19709">MTSILRITIKQGVIMGLCFCVYTITMWLTKLDSTYLRVGQYFDVAIILLPIIMIFWAIREALNLYQITVFQRIFVAIFVGAVSFLIYDPFLYLYHNYINPEWFTAVLNLKEVELKASDVSQIEITNTLQKMSNANINQSGIFKLSTLIPSVIIIPTLIALVSNIFIRVKGNK</sequence>
<evidence type="ECO:0000256" key="1">
    <source>
        <dbReference type="SAM" id="Phobius"/>
    </source>
</evidence>
<keyword evidence="3" id="KW-1185">Reference proteome</keyword>
<feature type="transmembrane region" description="Helical" evidence="1">
    <location>
        <begin position="12"/>
        <end position="29"/>
    </location>
</feature>
<keyword evidence="1" id="KW-1133">Transmembrane helix</keyword>
<protein>
    <submittedName>
        <fullName evidence="2">DUF4199 domain-containing protein</fullName>
    </submittedName>
</protein>
<feature type="transmembrane region" description="Helical" evidence="1">
    <location>
        <begin position="70"/>
        <end position="87"/>
    </location>
</feature>
<reference evidence="2 3" key="1">
    <citation type="submission" date="2023-05" db="EMBL/GenBank/DDBJ databases">
        <title>Flavobacterium sedimenti sp. nov., isolated from the sediment.</title>
        <authorList>
            <person name="Wu N."/>
        </authorList>
    </citation>
    <scope>NUCLEOTIDE SEQUENCE [LARGE SCALE GENOMIC DNA]</scope>
    <source>
        <strain evidence="2 3">YZ-48</strain>
    </source>
</reference>
<comment type="caution">
    <text evidence="2">The sequence shown here is derived from an EMBL/GenBank/DDBJ whole genome shotgun (WGS) entry which is preliminary data.</text>
</comment>